<comment type="caution">
    <text evidence="2">The sequence shown here is derived from an EMBL/GenBank/DDBJ whole genome shotgun (WGS) entry which is preliminary data.</text>
</comment>
<dbReference type="RefSeq" id="WP_071114846.1">
    <property type="nucleotide sequence ID" value="NZ_MKCT01000083.1"/>
</dbReference>
<evidence type="ECO:0000259" key="1">
    <source>
        <dbReference type="Pfam" id="PF03070"/>
    </source>
</evidence>
<dbReference type="Proteomes" id="UP000180280">
    <property type="component" value="Unassembled WGS sequence"/>
</dbReference>
<proteinExistence type="predicted"/>
<protein>
    <recommendedName>
        <fullName evidence="1">Thiaminase-2/PQQC domain-containing protein</fullName>
    </recommendedName>
</protein>
<dbReference type="InterPro" id="IPR004305">
    <property type="entry name" value="Thiaminase-2/PQQC"/>
</dbReference>
<dbReference type="InterPro" id="IPR016084">
    <property type="entry name" value="Haem_Oase-like_multi-hlx"/>
</dbReference>
<dbReference type="Gene3D" id="1.20.910.10">
    <property type="entry name" value="Heme oxygenase-like"/>
    <property type="match status" value="1"/>
</dbReference>
<dbReference type="EMBL" id="MKCT01000083">
    <property type="protein sequence ID" value="OHX16311.1"/>
    <property type="molecule type" value="Genomic_DNA"/>
</dbReference>
<accession>A0ABX3C7R1</accession>
<gene>
    <name evidence="2" type="ORF">BI344_12900</name>
</gene>
<sequence>MSTTELPLLRADARLNIVGQALEVEIEDTVFTLSGSSPARLQQAMASLNGLTDIHTAGRISGLAADTLRAIVDQLTELGALHQGRARVDSAVEPQAFAAACRRLYSHWKPRLFSHPLWRGLTAGSLPRPVFIGWVIESWFFIENVMDRLPMAIAHTENRAIRAIFSQHFVEEWDHYAFFEHSLDALDIGPELRAQLQPLPSTRAIQNLMRAAARRDCLRYAACSGFLESTGRDREAAHLFFDQIARFYDGDQRAAVQPMADHALLDEDYGHGDFVEKVVRLTGPIPLERALAALRDAYALVETLEMWSDDILKFYQSADAFPLRALRIYRGRA</sequence>
<dbReference type="Pfam" id="PF03070">
    <property type="entry name" value="TENA_THI-4"/>
    <property type="match status" value="1"/>
</dbReference>
<dbReference type="SUPFAM" id="SSF48613">
    <property type="entry name" value="Heme oxygenase-like"/>
    <property type="match status" value="1"/>
</dbReference>
<reference evidence="2 3" key="1">
    <citation type="submission" date="2016-09" db="EMBL/GenBank/DDBJ databases">
        <title>Chromobacterium muskegensis sp. nov., an insecticidal bacterium isolated from Sphagnum bogs.</title>
        <authorList>
            <person name="Sparks M.E."/>
            <person name="Blackburn M.B."/>
            <person name="Gundersen-Rindal D.E."/>
            <person name="Mitchell A."/>
            <person name="Farrar R."/>
            <person name="Kuhar D."/>
        </authorList>
    </citation>
    <scope>NUCLEOTIDE SEQUENCE [LARGE SCALE GENOMIC DNA]</scope>
    <source>
        <strain evidence="2 3">14B-1</strain>
    </source>
</reference>
<name>A0ABX3C7R1_9NEIS</name>
<evidence type="ECO:0000313" key="2">
    <source>
        <dbReference type="EMBL" id="OHX16311.1"/>
    </source>
</evidence>
<organism evidence="2 3">
    <name type="scientific">Chromobacterium sphagni</name>
    <dbReference type="NCBI Taxonomy" id="1903179"/>
    <lineage>
        <taxon>Bacteria</taxon>
        <taxon>Pseudomonadati</taxon>
        <taxon>Pseudomonadota</taxon>
        <taxon>Betaproteobacteria</taxon>
        <taxon>Neisseriales</taxon>
        <taxon>Chromobacteriaceae</taxon>
        <taxon>Chromobacterium</taxon>
    </lineage>
</organism>
<evidence type="ECO:0000313" key="3">
    <source>
        <dbReference type="Proteomes" id="UP000180280"/>
    </source>
</evidence>
<feature type="domain" description="Thiaminase-2/PQQC" evidence="1">
    <location>
        <begin position="107"/>
        <end position="225"/>
    </location>
</feature>
<keyword evidence="3" id="KW-1185">Reference proteome</keyword>